<dbReference type="SMART" id="SM00881">
    <property type="entry name" value="CoA_binding"/>
    <property type="match status" value="1"/>
</dbReference>
<evidence type="ECO:0000313" key="3">
    <source>
        <dbReference type="Proteomes" id="UP001207918"/>
    </source>
</evidence>
<keyword evidence="3" id="KW-1185">Reference proteome</keyword>
<dbReference type="InterPro" id="IPR036291">
    <property type="entry name" value="NAD(P)-bd_dom_sf"/>
</dbReference>
<reference evidence="2 3" key="1">
    <citation type="submission" date="2021-03" db="EMBL/GenBank/DDBJ databases">
        <title>Aliifodinibius sp. nov., a new bacterium isolated from saline soil.</title>
        <authorList>
            <person name="Galisteo C."/>
            <person name="De La Haba R."/>
            <person name="Sanchez-Porro C."/>
            <person name="Ventosa A."/>
        </authorList>
    </citation>
    <scope>NUCLEOTIDE SEQUENCE [LARGE SCALE GENOMIC DNA]</scope>
    <source>
        <strain evidence="2 3">1BSP15-2V2</strain>
    </source>
</reference>
<sequence>MEVPNLSDIFSNARCIAIIGCSANKYRASYHIASYLKENGYRIIPVNPNYEEVLGEQCYPSVADIPDKYPVDIVDIFRDSRYTAEMVQQIIDWSSRTDQKPVIWTQLDVSSEEAETLAEEAGFPYIKNECMMVQHERLM</sequence>
<dbReference type="Proteomes" id="UP001207918">
    <property type="component" value="Unassembled WGS sequence"/>
</dbReference>
<evidence type="ECO:0000259" key="1">
    <source>
        <dbReference type="SMART" id="SM00881"/>
    </source>
</evidence>
<accession>A0ABT3PNH2</accession>
<comment type="caution">
    <text evidence="2">The sequence shown here is derived from an EMBL/GenBank/DDBJ whole genome shotgun (WGS) entry which is preliminary data.</text>
</comment>
<name>A0ABT3PNH2_9BACT</name>
<proteinExistence type="predicted"/>
<dbReference type="PANTHER" id="PTHR33303">
    <property type="entry name" value="CYTOPLASMIC PROTEIN-RELATED"/>
    <property type="match status" value="1"/>
</dbReference>
<dbReference type="Gene3D" id="3.40.50.720">
    <property type="entry name" value="NAD(P)-binding Rossmann-like Domain"/>
    <property type="match status" value="1"/>
</dbReference>
<dbReference type="RefSeq" id="WP_265766179.1">
    <property type="nucleotide sequence ID" value="NZ_JAGGJA010000006.1"/>
</dbReference>
<feature type="domain" description="CoA-binding" evidence="1">
    <location>
        <begin position="10"/>
        <end position="109"/>
    </location>
</feature>
<dbReference type="InterPro" id="IPR003781">
    <property type="entry name" value="CoA-bd"/>
</dbReference>
<organism evidence="2 3">
    <name type="scientific">Fodinibius salsisoli</name>
    <dbReference type="NCBI Taxonomy" id="2820877"/>
    <lineage>
        <taxon>Bacteria</taxon>
        <taxon>Pseudomonadati</taxon>
        <taxon>Balneolota</taxon>
        <taxon>Balneolia</taxon>
        <taxon>Balneolales</taxon>
        <taxon>Balneolaceae</taxon>
        <taxon>Fodinibius</taxon>
    </lineage>
</organism>
<dbReference type="Pfam" id="PF13380">
    <property type="entry name" value="CoA_binding_2"/>
    <property type="match status" value="1"/>
</dbReference>
<protein>
    <submittedName>
        <fullName evidence="2">CoA-binding protein</fullName>
    </submittedName>
</protein>
<gene>
    <name evidence="2" type="ORF">J6I44_11080</name>
</gene>
<dbReference type="EMBL" id="JAGGJA010000006">
    <property type="protein sequence ID" value="MCW9707403.1"/>
    <property type="molecule type" value="Genomic_DNA"/>
</dbReference>
<dbReference type="SUPFAM" id="SSF51735">
    <property type="entry name" value="NAD(P)-binding Rossmann-fold domains"/>
    <property type="match status" value="1"/>
</dbReference>
<evidence type="ECO:0000313" key="2">
    <source>
        <dbReference type="EMBL" id="MCW9707403.1"/>
    </source>
</evidence>
<dbReference type="PANTHER" id="PTHR33303:SF2">
    <property type="entry name" value="COA-BINDING DOMAIN-CONTAINING PROTEIN"/>
    <property type="match status" value="1"/>
</dbReference>